<sequence length="313" mass="34469">MEGITASQRLEGVAELAKQRPETEEATWRLLGALSFMSPEHAIPYSVFQPAPSSPSSPRKSDNSNTTVSGTAASPTSSPTKTKRDASGTKTRTRNRLNDRKMLQDPLPWVVTTSEPNAPNIQQTSTETTNRARSSTTAPRNLFEEALQALLETAIVRRSHVRGPIIHIDAATQTLYRHQTIKRHGQRDFDLAVRMLLQATPPTPSSAIAPSSPPTGPDGDQALLANHAGMLVCFFWHYAYGPIVDVSSAATAENKKKKDEMDHMFVKPPRFVTTRELEQLTKRTTGSSGYREPMRRLPLLRMTEEALVEDAGG</sequence>
<feature type="region of interest" description="Disordered" evidence="1">
    <location>
        <begin position="45"/>
        <end position="137"/>
    </location>
</feature>
<accession>A0ABR1SDK9</accession>
<name>A0ABR1SDK9_9PEZI</name>
<evidence type="ECO:0000313" key="3">
    <source>
        <dbReference type="Proteomes" id="UP001444661"/>
    </source>
</evidence>
<comment type="caution">
    <text evidence="2">The sequence shown here is derived from an EMBL/GenBank/DDBJ whole genome shotgun (WGS) entry which is preliminary data.</text>
</comment>
<proteinExistence type="predicted"/>
<evidence type="ECO:0000256" key="1">
    <source>
        <dbReference type="SAM" id="MobiDB-lite"/>
    </source>
</evidence>
<keyword evidence="3" id="KW-1185">Reference proteome</keyword>
<evidence type="ECO:0000313" key="2">
    <source>
        <dbReference type="EMBL" id="KAK8029905.1"/>
    </source>
</evidence>
<reference evidence="2 3" key="1">
    <citation type="submission" date="2023-01" db="EMBL/GenBank/DDBJ databases">
        <title>Analysis of 21 Apiospora genomes using comparative genomics revels a genus with tremendous synthesis potential of carbohydrate active enzymes and secondary metabolites.</title>
        <authorList>
            <person name="Sorensen T."/>
        </authorList>
    </citation>
    <scope>NUCLEOTIDE SEQUENCE [LARGE SCALE GENOMIC DNA]</scope>
    <source>
        <strain evidence="2 3">CBS 33761</strain>
    </source>
</reference>
<dbReference type="Proteomes" id="UP001444661">
    <property type="component" value="Unassembled WGS sequence"/>
</dbReference>
<gene>
    <name evidence="2" type="ORF">PG993_011196</name>
</gene>
<protein>
    <submittedName>
        <fullName evidence="2">Uncharacterized protein</fullName>
    </submittedName>
</protein>
<organism evidence="2 3">
    <name type="scientific">Apiospora rasikravindrae</name>
    <dbReference type="NCBI Taxonomy" id="990691"/>
    <lineage>
        <taxon>Eukaryota</taxon>
        <taxon>Fungi</taxon>
        <taxon>Dikarya</taxon>
        <taxon>Ascomycota</taxon>
        <taxon>Pezizomycotina</taxon>
        <taxon>Sordariomycetes</taxon>
        <taxon>Xylariomycetidae</taxon>
        <taxon>Amphisphaeriales</taxon>
        <taxon>Apiosporaceae</taxon>
        <taxon>Apiospora</taxon>
    </lineage>
</organism>
<feature type="compositionally biased region" description="Low complexity" evidence="1">
    <location>
        <begin position="46"/>
        <end position="80"/>
    </location>
</feature>
<feature type="compositionally biased region" description="Polar residues" evidence="1">
    <location>
        <begin position="111"/>
        <end position="137"/>
    </location>
</feature>
<dbReference type="EMBL" id="JAQQWK010000010">
    <property type="protein sequence ID" value="KAK8029905.1"/>
    <property type="molecule type" value="Genomic_DNA"/>
</dbReference>